<feature type="region of interest" description="Disordered" evidence="1">
    <location>
        <begin position="106"/>
        <end position="134"/>
    </location>
</feature>
<dbReference type="EMBL" id="VFJC01000067">
    <property type="protein sequence ID" value="KAB5513216.1"/>
    <property type="molecule type" value="Genomic_DNA"/>
</dbReference>
<keyword evidence="4" id="KW-1185">Reference proteome</keyword>
<dbReference type="GO" id="GO:0003677">
    <property type="term" value="F:DNA binding"/>
    <property type="evidence" value="ECO:0007669"/>
    <property type="project" value="InterPro"/>
</dbReference>
<protein>
    <recommendedName>
        <fullName evidence="2">Core-binding (CB) domain-containing protein</fullName>
    </recommendedName>
</protein>
<name>A0A5N5J3N4_PANHP</name>
<sequence>MELRILLQYTSGTYNGLNDCPICKRSNFVRLDKHMKLCHSDMTEVQQKELLTKAKKQTNLLDLKTLRAKNPSPPLVSTLDVEMLAESDDETSSPQQSIMAQKDVITHQVAPHQGPEEGDTREREDTAPTTQPNCKGCKVQKAVVKQLKEEINTLKNKNPFPLRRKYERRNTVQTELPVFEKVLQTWLNHIEGVTYRQNENATPESHCVKRSWLAYMSDGGVPTMDFAFLSDPSKLINWAHSLRNFAVTTQRIYISYVRSFLKFLLEARLDTVRASKKKLKGAIFSLDRLRRKLTSRLVVHKQAVKAKKSKNILDAVHIQTFLEKARRAIPNALVTLEQNPLPQNLYHLFGLLSGFIICLTGHRRGVLLGMEAEEVHAAPKDKNGRRVIMVAKHKTSSKYGHALVPLEKEEYVWFARFLYHRHKYPMGESKLFFANTNGGPFSRLAGTFQECWKEFGLPGKPTFGLIRTSISTYKEQVRRLMCHSTAVAEVFYEANQNLTDAFKSRRATATAVQKQTNNPREGRE</sequence>
<dbReference type="PROSITE" id="PS51900">
    <property type="entry name" value="CB"/>
    <property type="match status" value="1"/>
</dbReference>
<feature type="domain" description="Core-binding (CB)" evidence="2">
    <location>
        <begin position="177"/>
        <end position="265"/>
    </location>
</feature>
<evidence type="ECO:0000259" key="2">
    <source>
        <dbReference type="PROSITE" id="PS51900"/>
    </source>
</evidence>
<reference evidence="3 4" key="1">
    <citation type="submission" date="2019-06" db="EMBL/GenBank/DDBJ databases">
        <title>A chromosome-scale genome assembly of the striped catfish, Pangasianodon hypophthalmus.</title>
        <authorList>
            <person name="Wen M."/>
            <person name="Zahm M."/>
            <person name="Roques C."/>
            <person name="Cabau C."/>
            <person name="Klopp C."/>
            <person name="Donnadieu C."/>
            <person name="Jouanno E."/>
            <person name="Avarre J.-C."/>
            <person name="Campet M."/>
            <person name="Ha T.T.T."/>
            <person name="Dugue R."/>
            <person name="Lampietro C."/>
            <person name="Louis A."/>
            <person name="Herpin A."/>
            <person name="Echchiki A."/>
            <person name="Berthelot C."/>
            <person name="Parey E."/>
            <person name="Roest-Crollius H."/>
            <person name="Braasch I."/>
            <person name="Postlethwait J."/>
            <person name="Bobe J."/>
            <person name="Montfort J."/>
            <person name="Bouchez O."/>
            <person name="Begum T."/>
            <person name="Schartl M."/>
            <person name="Guiguen Y."/>
        </authorList>
    </citation>
    <scope>NUCLEOTIDE SEQUENCE [LARGE SCALE GENOMIC DNA]</scope>
    <source>
        <strain evidence="3 4">Indonesia</strain>
        <tissue evidence="3">Blood</tissue>
    </source>
</reference>
<gene>
    <name evidence="3" type="ORF">PHYPO_G00249710</name>
</gene>
<dbReference type="InterPro" id="IPR011010">
    <property type="entry name" value="DNA_brk_join_enz"/>
</dbReference>
<comment type="caution">
    <text evidence="3">The sequence shown here is derived from an EMBL/GenBank/DDBJ whole genome shotgun (WGS) entry which is preliminary data.</text>
</comment>
<dbReference type="SUPFAM" id="SSF56349">
    <property type="entry name" value="DNA breaking-rejoining enzymes"/>
    <property type="match status" value="1"/>
</dbReference>
<evidence type="ECO:0000313" key="4">
    <source>
        <dbReference type="Proteomes" id="UP000327468"/>
    </source>
</evidence>
<proteinExistence type="predicted"/>
<dbReference type="InterPro" id="IPR044068">
    <property type="entry name" value="CB"/>
</dbReference>
<organism evidence="3 4">
    <name type="scientific">Pangasianodon hypophthalmus</name>
    <name type="common">Striped catfish</name>
    <name type="synonym">Helicophagus hypophthalmus</name>
    <dbReference type="NCBI Taxonomy" id="310915"/>
    <lineage>
        <taxon>Eukaryota</taxon>
        <taxon>Metazoa</taxon>
        <taxon>Chordata</taxon>
        <taxon>Craniata</taxon>
        <taxon>Vertebrata</taxon>
        <taxon>Euteleostomi</taxon>
        <taxon>Actinopterygii</taxon>
        <taxon>Neopterygii</taxon>
        <taxon>Teleostei</taxon>
        <taxon>Ostariophysi</taxon>
        <taxon>Siluriformes</taxon>
        <taxon>Pangasiidae</taxon>
        <taxon>Pangasianodon</taxon>
    </lineage>
</organism>
<dbReference type="AlphaFoldDB" id="A0A5N5J3N4"/>
<dbReference type="Proteomes" id="UP000327468">
    <property type="component" value="Unassembled WGS sequence"/>
</dbReference>
<feature type="compositionally biased region" description="Basic and acidic residues" evidence="1">
    <location>
        <begin position="114"/>
        <end position="126"/>
    </location>
</feature>
<evidence type="ECO:0000313" key="3">
    <source>
        <dbReference type="EMBL" id="KAB5513216.1"/>
    </source>
</evidence>
<accession>A0A5N5J3N4</accession>
<evidence type="ECO:0000256" key="1">
    <source>
        <dbReference type="SAM" id="MobiDB-lite"/>
    </source>
</evidence>